<protein>
    <submittedName>
        <fullName evidence="1">Uncharacterized protein</fullName>
    </submittedName>
</protein>
<reference evidence="2" key="1">
    <citation type="journal article" date="2010" name="Nat. Biotechnol.">
        <title>Draft genome sequence of the oilseed species Ricinus communis.</title>
        <authorList>
            <person name="Chan A.P."/>
            <person name="Crabtree J."/>
            <person name="Zhao Q."/>
            <person name="Lorenzi H."/>
            <person name="Orvis J."/>
            <person name="Puiu D."/>
            <person name="Melake-Berhan A."/>
            <person name="Jones K.M."/>
            <person name="Redman J."/>
            <person name="Chen G."/>
            <person name="Cahoon E.B."/>
            <person name="Gedil M."/>
            <person name="Stanke M."/>
            <person name="Haas B.J."/>
            <person name="Wortman J.R."/>
            <person name="Fraser-Liggett C.M."/>
            <person name="Ravel J."/>
            <person name="Rabinowicz P.D."/>
        </authorList>
    </citation>
    <scope>NUCLEOTIDE SEQUENCE [LARGE SCALE GENOMIC DNA]</scope>
    <source>
        <strain evidence="2">cv. Hale</strain>
    </source>
</reference>
<dbReference type="EMBL" id="EQ973773">
    <property type="protein sequence ID" value="EEF51438.1"/>
    <property type="molecule type" value="Genomic_DNA"/>
</dbReference>
<dbReference type="AlphaFoldDB" id="B9R9G1"/>
<sequence length="102" mass="11767">MTQAVERPLSRPFDVEILDPTGKCALDYCPQRECSILSSRDGWNISHALIYCKIDGEGHKEMGYDSERTARTEPLCQMIRIWCMTQMKSSWHSLLITVIFLL</sequence>
<evidence type="ECO:0000313" key="2">
    <source>
        <dbReference type="Proteomes" id="UP000008311"/>
    </source>
</evidence>
<gene>
    <name evidence="1" type="ORF">RCOM_1496950</name>
</gene>
<dbReference type="InParanoid" id="B9R9G1"/>
<dbReference type="Proteomes" id="UP000008311">
    <property type="component" value="Unassembled WGS sequence"/>
</dbReference>
<accession>B9R9G1</accession>
<keyword evidence="2" id="KW-1185">Reference proteome</keyword>
<proteinExistence type="predicted"/>
<evidence type="ECO:0000313" key="1">
    <source>
        <dbReference type="EMBL" id="EEF51438.1"/>
    </source>
</evidence>
<name>B9R9G1_RICCO</name>
<organism evidence="1 2">
    <name type="scientific">Ricinus communis</name>
    <name type="common">Castor bean</name>
    <dbReference type="NCBI Taxonomy" id="3988"/>
    <lineage>
        <taxon>Eukaryota</taxon>
        <taxon>Viridiplantae</taxon>
        <taxon>Streptophyta</taxon>
        <taxon>Embryophyta</taxon>
        <taxon>Tracheophyta</taxon>
        <taxon>Spermatophyta</taxon>
        <taxon>Magnoliopsida</taxon>
        <taxon>eudicotyledons</taxon>
        <taxon>Gunneridae</taxon>
        <taxon>Pentapetalae</taxon>
        <taxon>rosids</taxon>
        <taxon>fabids</taxon>
        <taxon>Malpighiales</taxon>
        <taxon>Euphorbiaceae</taxon>
        <taxon>Acalyphoideae</taxon>
        <taxon>Acalypheae</taxon>
        <taxon>Ricinus</taxon>
    </lineage>
</organism>